<comment type="subunit">
    <text evidence="17">Homotetramer.</text>
</comment>
<evidence type="ECO:0000256" key="8">
    <source>
        <dbReference type="ARBA" id="ARBA00022857"/>
    </source>
</evidence>
<comment type="similarity">
    <text evidence="18">Belongs to the NnrE/AIBP family.</text>
</comment>
<feature type="binding site" evidence="17">
    <location>
        <position position="261"/>
    </location>
    <ligand>
        <name>(6S)-NADPHX</name>
        <dbReference type="ChEBI" id="CHEBI:64076"/>
    </ligand>
</feature>
<dbReference type="HAMAP" id="MF_01965">
    <property type="entry name" value="NADHX_dehydratase"/>
    <property type="match status" value="1"/>
</dbReference>
<feature type="binding site" evidence="17">
    <location>
        <position position="379"/>
    </location>
    <ligand>
        <name>(6S)-NADPHX</name>
        <dbReference type="ChEBI" id="CHEBI:64076"/>
    </ligand>
</feature>
<dbReference type="Proteomes" id="UP000838672">
    <property type="component" value="Unassembled WGS sequence"/>
</dbReference>
<comment type="caution">
    <text evidence="22">The sequence shown here is derived from an EMBL/GenBank/DDBJ whole genome shotgun (WGS) entry which is preliminary data.</text>
</comment>
<feature type="binding site" evidence="17">
    <location>
        <position position="444"/>
    </location>
    <ligand>
        <name>AMP</name>
        <dbReference type="ChEBI" id="CHEBI:456215"/>
    </ligand>
</feature>
<dbReference type="SUPFAM" id="SSF64153">
    <property type="entry name" value="YjeF N-terminal domain-like"/>
    <property type="match status" value="1"/>
</dbReference>
<dbReference type="Gene3D" id="3.40.1190.20">
    <property type="match status" value="1"/>
</dbReference>
<sequence length="526" mass="55325">MHSLPLYCAEQIRQGEIQCAQSLGISLYQLMQNAGHAVAMQALSMATTQQAICVICGSGNNGGDGYIAAIALSKAGRQVCIIALTPGEQLSGDARLAYQSAVTQGVSIHPSSALARNIAQSDLIIDAILGIGLSGSVRPHTEQIIQAINRSQKPVLSIDIPSGLNADTGQPMGETIIATQTLTLIGIKQGLVTGKARDHVGTLTLADLACAKLLLQTQAPRAYGLTANVIGQRLLPRKASAHKGNHGKLCCIGGNQGMSGAICLTTQAALRSGAGLIKVLTHPHTILPLQLSCIEAMTQPFEVGTKNIANKPNAENISAMNWASHLILGPGLGTDAWATALFHHALQQQKPMVLDADALTLLAKAQHPLRYDHWILTPHPGEAARLLQCSVSDIEHNRYQAVKEIQQRYGGVVVLKGAGSLICDGYHTNVCLAGNPGMATGGMGDVLTGIIGALLAQNYSAMDAARLGVLVHSHAADTHAQHYGQIGLLARDVIQALQSVFHLAGQDRHNASANPFYEAFDQQASN</sequence>
<dbReference type="PROSITE" id="PS01050">
    <property type="entry name" value="YJEF_C_2"/>
    <property type="match status" value="1"/>
</dbReference>
<feature type="binding site" evidence="18">
    <location>
        <position position="162"/>
    </location>
    <ligand>
        <name>K(+)</name>
        <dbReference type="ChEBI" id="CHEBI:29103"/>
    </ligand>
</feature>
<evidence type="ECO:0000256" key="3">
    <source>
        <dbReference type="ARBA" id="ARBA00006001"/>
    </source>
</evidence>
<dbReference type="Gene3D" id="3.40.50.10260">
    <property type="entry name" value="YjeF N-terminal domain"/>
    <property type="match status" value="1"/>
</dbReference>
<comment type="similarity">
    <text evidence="17">Belongs to the NnrD/CARKD family.</text>
</comment>
<dbReference type="Pfam" id="PF03853">
    <property type="entry name" value="YjeF_N"/>
    <property type="match status" value="1"/>
</dbReference>
<dbReference type="EC" id="5.1.99.6" evidence="19"/>
<keyword evidence="23" id="KW-1185">Reference proteome</keyword>
<evidence type="ECO:0000256" key="7">
    <source>
        <dbReference type="ARBA" id="ARBA00022840"/>
    </source>
</evidence>
<keyword evidence="7 17" id="KW-0067">ATP-binding</keyword>
<comment type="catalytic activity">
    <reaction evidence="1 18 19">
        <text>(6R)-NADHX = (6S)-NADHX</text>
        <dbReference type="Rhea" id="RHEA:32215"/>
        <dbReference type="ChEBI" id="CHEBI:64074"/>
        <dbReference type="ChEBI" id="CHEBI:64075"/>
        <dbReference type="EC" id="5.1.99.6"/>
    </reaction>
</comment>
<dbReference type="PANTHER" id="PTHR12592">
    <property type="entry name" value="ATP-DEPENDENT (S)-NAD(P)H-HYDRATE DEHYDRATASE FAMILY MEMBER"/>
    <property type="match status" value="1"/>
</dbReference>
<dbReference type="SUPFAM" id="SSF53613">
    <property type="entry name" value="Ribokinase-like"/>
    <property type="match status" value="1"/>
</dbReference>
<comment type="similarity">
    <text evidence="3 19">In the N-terminal section; belongs to the NnrE/AIBP family.</text>
</comment>
<evidence type="ECO:0000256" key="1">
    <source>
        <dbReference type="ARBA" id="ARBA00000013"/>
    </source>
</evidence>
<dbReference type="PANTHER" id="PTHR12592:SF0">
    <property type="entry name" value="ATP-DEPENDENT (S)-NAD(P)H-HYDRATE DEHYDRATASE"/>
    <property type="match status" value="1"/>
</dbReference>
<dbReference type="NCBIfam" id="TIGR00197">
    <property type="entry name" value="yjeF_nterm"/>
    <property type="match status" value="1"/>
</dbReference>
<keyword evidence="6 17" id="KW-0547">Nucleotide-binding</keyword>
<comment type="function">
    <text evidence="17">Catalyzes the dehydration of the S-form of NAD(P)HX at the expense of ADP, which is converted to AMP. Together with NAD(P)HX epimerase, which catalyzes the epimerization of the S- and R-forms, the enzyme allows the repair of both epimers of NAD(P)HX, a damaged form of NAD(P)H that is a result of enzymatic or heat-dependent hydration.</text>
</comment>
<evidence type="ECO:0000256" key="6">
    <source>
        <dbReference type="ARBA" id="ARBA00022741"/>
    </source>
</evidence>
<keyword evidence="9 18" id="KW-0630">Potassium</keyword>
<evidence type="ECO:0000256" key="2">
    <source>
        <dbReference type="ARBA" id="ARBA00000909"/>
    </source>
</evidence>
<keyword evidence="12 17" id="KW-0456">Lyase</keyword>
<dbReference type="InterPro" id="IPR030677">
    <property type="entry name" value="Nnr"/>
</dbReference>
<evidence type="ECO:0000313" key="22">
    <source>
        <dbReference type="EMBL" id="CAH0533675.1"/>
    </source>
</evidence>
<evidence type="ECO:0000256" key="19">
    <source>
        <dbReference type="PIRNR" id="PIRNR017184"/>
    </source>
</evidence>
<dbReference type="InterPro" id="IPR036652">
    <property type="entry name" value="YjeF_N_dom_sf"/>
</dbReference>
<evidence type="ECO:0000256" key="13">
    <source>
        <dbReference type="ARBA" id="ARBA00023268"/>
    </source>
</evidence>
<feature type="binding site" evidence="18">
    <location>
        <position position="61"/>
    </location>
    <ligand>
        <name>K(+)</name>
        <dbReference type="ChEBI" id="CHEBI:29103"/>
    </ligand>
</feature>
<comment type="caution">
    <text evidence="18">Lacks conserved residue(s) required for the propagation of feature annotation.</text>
</comment>
<feature type="binding site" evidence="18">
    <location>
        <position position="126"/>
    </location>
    <ligand>
        <name>K(+)</name>
        <dbReference type="ChEBI" id="CHEBI:29103"/>
    </ligand>
</feature>
<dbReference type="PROSITE" id="PS51385">
    <property type="entry name" value="YJEF_N"/>
    <property type="match status" value="1"/>
</dbReference>
<evidence type="ECO:0000256" key="4">
    <source>
        <dbReference type="ARBA" id="ARBA00009524"/>
    </source>
</evidence>
<evidence type="ECO:0000259" key="21">
    <source>
        <dbReference type="PROSITE" id="PS51385"/>
    </source>
</evidence>
<evidence type="ECO:0000256" key="12">
    <source>
        <dbReference type="ARBA" id="ARBA00023239"/>
    </source>
</evidence>
<dbReference type="PROSITE" id="PS51383">
    <property type="entry name" value="YJEF_C_3"/>
    <property type="match status" value="1"/>
</dbReference>
<dbReference type="InterPro" id="IPR017953">
    <property type="entry name" value="Carbohydrate_kinase_pred_CS"/>
</dbReference>
<evidence type="ECO:0000313" key="23">
    <source>
        <dbReference type="Proteomes" id="UP000838672"/>
    </source>
</evidence>
<comment type="similarity">
    <text evidence="4 19">In the C-terminal section; belongs to the NnrD/CARKD family.</text>
</comment>
<keyword evidence="8 17" id="KW-0521">NADP</keyword>
<dbReference type="HAMAP" id="MF_01966">
    <property type="entry name" value="NADHX_epimerase"/>
    <property type="match status" value="1"/>
</dbReference>
<dbReference type="NCBIfam" id="TIGR00196">
    <property type="entry name" value="yjeF_cterm"/>
    <property type="match status" value="1"/>
</dbReference>
<evidence type="ECO:0000259" key="20">
    <source>
        <dbReference type="PROSITE" id="PS51383"/>
    </source>
</evidence>
<proteinExistence type="inferred from homology"/>
<dbReference type="PIRSF" id="PIRSF017184">
    <property type="entry name" value="Nnr"/>
    <property type="match status" value="1"/>
</dbReference>
<evidence type="ECO:0000256" key="10">
    <source>
        <dbReference type="ARBA" id="ARBA00023027"/>
    </source>
</evidence>
<dbReference type="EMBL" id="CAKLDI010000001">
    <property type="protein sequence ID" value="CAH0533675.1"/>
    <property type="molecule type" value="Genomic_DNA"/>
</dbReference>
<reference evidence="22" key="1">
    <citation type="submission" date="2021-11" db="EMBL/GenBank/DDBJ databases">
        <authorList>
            <person name="Rodrigo-Torres L."/>
            <person name="Arahal R. D."/>
            <person name="Lucena T."/>
        </authorList>
    </citation>
    <scope>NUCLEOTIDE SEQUENCE</scope>
    <source>
        <strain evidence="22">CECT 7929</strain>
    </source>
</reference>
<feature type="domain" description="YjeF C-terminal" evidence="20">
    <location>
        <begin position="226"/>
        <end position="504"/>
    </location>
</feature>
<name>A0ABM8ZTN6_9VIBR</name>
<feature type="binding site" evidence="18">
    <location>
        <begin position="60"/>
        <end position="64"/>
    </location>
    <ligand>
        <name>(6S)-NADPHX</name>
        <dbReference type="ChEBI" id="CHEBI:64076"/>
    </ligand>
</feature>
<feature type="binding site" evidence="17">
    <location>
        <begin position="416"/>
        <end position="420"/>
    </location>
    <ligand>
        <name>AMP</name>
        <dbReference type="ChEBI" id="CHEBI:456215"/>
    </ligand>
</feature>
<evidence type="ECO:0000256" key="15">
    <source>
        <dbReference type="ARBA" id="ARBA00048238"/>
    </source>
</evidence>
<evidence type="ECO:0000256" key="18">
    <source>
        <dbReference type="HAMAP-Rule" id="MF_01966"/>
    </source>
</evidence>
<dbReference type="InterPro" id="IPR029056">
    <property type="entry name" value="Ribokinase-like"/>
</dbReference>
<organism evidence="22 23">
    <name type="scientific">Vibrio stylophorae</name>
    <dbReference type="NCBI Taxonomy" id="659351"/>
    <lineage>
        <taxon>Bacteria</taxon>
        <taxon>Pseudomonadati</taxon>
        <taxon>Pseudomonadota</taxon>
        <taxon>Gammaproteobacteria</taxon>
        <taxon>Vibrionales</taxon>
        <taxon>Vibrionaceae</taxon>
        <taxon>Vibrio</taxon>
    </lineage>
</organism>
<keyword evidence="11 18" id="KW-0413">Isomerase</keyword>
<keyword evidence="10 17" id="KW-0520">NAD</keyword>
<protein>
    <recommendedName>
        <fullName evidence="19">Bifunctional NAD(P)H-hydrate repair enzyme</fullName>
    </recommendedName>
    <alternativeName>
        <fullName evidence="19">Nicotinamide nucleotide repair protein</fullName>
    </alternativeName>
    <domain>
        <recommendedName>
            <fullName evidence="19">ADP-dependent (S)-NAD(P)H-hydrate dehydratase</fullName>
            <ecNumber evidence="19">4.2.1.136</ecNumber>
        </recommendedName>
        <alternativeName>
            <fullName evidence="19">ADP-dependent NAD(P)HX dehydratase</fullName>
        </alternativeName>
    </domain>
    <domain>
        <recommendedName>
            <fullName evidence="19">NAD(P)H-hydrate epimerase</fullName>
            <ecNumber evidence="19">5.1.99.6</ecNumber>
        </recommendedName>
    </domain>
</protein>
<keyword evidence="13" id="KW-0511">Multifunctional enzyme</keyword>
<feature type="binding site" evidence="17">
    <location>
        <position position="445"/>
    </location>
    <ligand>
        <name>(6S)-NADPHX</name>
        <dbReference type="ChEBI" id="CHEBI:64076"/>
    </ligand>
</feature>
<comment type="function">
    <text evidence="18">Catalyzes the epimerization of the S- and R-forms of NAD(P)HX, a damaged form of NAD(P)H that is a result of enzymatic or heat-dependent hydration. This is a prerequisite for the S-specific NAD(P)H-hydrate dehydratase to allow the repair of both epimers of NAD(P)HX.</text>
</comment>
<feature type="binding site" evidence="18">
    <location>
        <position position="159"/>
    </location>
    <ligand>
        <name>(6S)-NADPHX</name>
        <dbReference type="ChEBI" id="CHEBI:64076"/>
    </ligand>
</feature>
<feature type="binding site" evidence="17">
    <location>
        <position position="331"/>
    </location>
    <ligand>
        <name>(6S)-NADPHX</name>
        <dbReference type="ChEBI" id="CHEBI:64076"/>
    </ligand>
</feature>
<comment type="function">
    <text evidence="14 19">Bifunctional enzyme that catalyzes the epimerization of the S- and R-forms of NAD(P)HX and the dehydration of the S-form of NAD(P)HX at the expense of ADP, which is converted to AMP. This allows the repair of both epimers of NAD(P)HX, a damaged form of NAD(P)H that is a result of enzymatic or heat-dependent hydration.</text>
</comment>
<feature type="binding site" evidence="18">
    <location>
        <begin position="130"/>
        <end position="136"/>
    </location>
    <ligand>
        <name>(6S)-NADPHX</name>
        <dbReference type="ChEBI" id="CHEBI:64076"/>
    </ligand>
</feature>
<comment type="catalytic activity">
    <reaction evidence="15 17 19">
        <text>(6S)-NADHX + ADP = AMP + phosphate + NADH + H(+)</text>
        <dbReference type="Rhea" id="RHEA:32223"/>
        <dbReference type="ChEBI" id="CHEBI:15378"/>
        <dbReference type="ChEBI" id="CHEBI:43474"/>
        <dbReference type="ChEBI" id="CHEBI:57945"/>
        <dbReference type="ChEBI" id="CHEBI:64074"/>
        <dbReference type="ChEBI" id="CHEBI:456215"/>
        <dbReference type="ChEBI" id="CHEBI:456216"/>
        <dbReference type="EC" id="4.2.1.136"/>
    </reaction>
</comment>
<dbReference type="CDD" id="cd01171">
    <property type="entry name" value="YXKO-related"/>
    <property type="match status" value="1"/>
</dbReference>
<comment type="catalytic activity">
    <reaction evidence="16 17 19">
        <text>(6S)-NADPHX + ADP = AMP + phosphate + NADPH + H(+)</text>
        <dbReference type="Rhea" id="RHEA:32235"/>
        <dbReference type="ChEBI" id="CHEBI:15378"/>
        <dbReference type="ChEBI" id="CHEBI:43474"/>
        <dbReference type="ChEBI" id="CHEBI:57783"/>
        <dbReference type="ChEBI" id="CHEBI:64076"/>
        <dbReference type="ChEBI" id="CHEBI:456215"/>
        <dbReference type="ChEBI" id="CHEBI:456216"/>
        <dbReference type="EC" id="4.2.1.136"/>
    </reaction>
</comment>
<comment type="cofactor">
    <cofactor evidence="18 19">
        <name>K(+)</name>
        <dbReference type="ChEBI" id="CHEBI:29103"/>
    </cofactor>
    <text evidence="18 19">Binds 1 potassium ion per subunit.</text>
</comment>
<gene>
    <name evidence="22" type="primary">nnr</name>
    <name evidence="17" type="synonym">nnrD</name>
    <name evidence="18" type="synonym">nnrE</name>
    <name evidence="22" type="ORF">VST7929_01546</name>
</gene>
<evidence type="ECO:0000256" key="17">
    <source>
        <dbReference type="HAMAP-Rule" id="MF_01965"/>
    </source>
</evidence>
<comment type="catalytic activity">
    <reaction evidence="2 18 19">
        <text>(6R)-NADPHX = (6S)-NADPHX</text>
        <dbReference type="Rhea" id="RHEA:32227"/>
        <dbReference type="ChEBI" id="CHEBI:64076"/>
        <dbReference type="ChEBI" id="CHEBI:64077"/>
        <dbReference type="EC" id="5.1.99.6"/>
    </reaction>
</comment>
<dbReference type="InterPro" id="IPR004443">
    <property type="entry name" value="YjeF_N_dom"/>
</dbReference>
<dbReference type="EC" id="4.2.1.136" evidence="19"/>
<dbReference type="Pfam" id="PF01256">
    <property type="entry name" value="Carb_kinase"/>
    <property type="match status" value="1"/>
</dbReference>
<comment type="cofactor">
    <cofactor evidence="17">
        <name>Mg(2+)</name>
        <dbReference type="ChEBI" id="CHEBI:18420"/>
    </cofactor>
</comment>
<evidence type="ECO:0000256" key="11">
    <source>
        <dbReference type="ARBA" id="ARBA00023235"/>
    </source>
</evidence>
<evidence type="ECO:0000256" key="16">
    <source>
        <dbReference type="ARBA" id="ARBA00049209"/>
    </source>
</evidence>
<accession>A0ABM8ZTN6</accession>
<keyword evidence="5 18" id="KW-0479">Metal-binding</keyword>
<evidence type="ECO:0000256" key="14">
    <source>
        <dbReference type="ARBA" id="ARBA00025153"/>
    </source>
</evidence>
<evidence type="ECO:0000256" key="9">
    <source>
        <dbReference type="ARBA" id="ARBA00022958"/>
    </source>
</evidence>
<evidence type="ECO:0000256" key="5">
    <source>
        <dbReference type="ARBA" id="ARBA00022723"/>
    </source>
</evidence>
<feature type="domain" description="YjeF N-terminal" evidence="21">
    <location>
        <begin position="12"/>
        <end position="216"/>
    </location>
</feature>
<dbReference type="InterPro" id="IPR000631">
    <property type="entry name" value="CARKD"/>
</dbReference>